<gene>
    <name evidence="1" type="ORF">GT694_13885</name>
</gene>
<dbReference type="AlphaFoldDB" id="A0A6L8TGS9"/>
<sequence length="150" mass="17012">MKESRHNSGTSLFLMEMILALLFLSFSSAACIQIFAAARKNRLQAEQWNQIQALTTSVGEILEGTDGTDEQFLSLLPGGIKKNTNLIWYYDRNWQSCSSGEAACEMILETDISSSEKSGELSFRQLSNCNELYRITLRFPVDDYRREAVH</sequence>
<evidence type="ECO:0000313" key="1">
    <source>
        <dbReference type="EMBL" id="MZL63112.1"/>
    </source>
</evidence>
<reference evidence="1 2" key="1">
    <citation type="journal article" date="2019" name="Nat. Med.">
        <title>A library of human gut bacterial isolates paired with longitudinal multiomics data enables mechanistic microbiome research.</title>
        <authorList>
            <person name="Poyet M."/>
            <person name="Groussin M."/>
            <person name="Gibbons S.M."/>
            <person name="Avila-Pacheco J."/>
            <person name="Jiang X."/>
            <person name="Kearney S.M."/>
            <person name="Perrotta A.R."/>
            <person name="Berdy B."/>
            <person name="Zhao S."/>
            <person name="Lieberman T.D."/>
            <person name="Swanson P.K."/>
            <person name="Smith M."/>
            <person name="Roesemann S."/>
            <person name="Alexander J.E."/>
            <person name="Rich S.A."/>
            <person name="Livny J."/>
            <person name="Vlamakis H."/>
            <person name="Clish C."/>
            <person name="Bullock K."/>
            <person name="Deik A."/>
            <person name="Scott J."/>
            <person name="Pierce K.A."/>
            <person name="Xavier R.J."/>
            <person name="Alm E.J."/>
        </authorList>
    </citation>
    <scope>NUCLEOTIDE SEQUENCE [LARGE SCALE GENOMIC DNA]</scope>
    <source>
        <strain evidence="1 2">BIOML-A4</strain>
    </source>
</reference>
<evidence type="ECO:0000313" key="2">
    <source>
        <dbReference type="Proteomes" id="UP000473323"/>
    </source>
</evidence>
<dbReference type="RefSeq" id="WP_161209816.1">
    <property type="nucleotide sequence ID" value="NZ_WWVT01000025.1"/>
</dbReference>
<dbReference type="Proteomes" id="UP000473323">
    <property type="component" value="Unassembled WGS sequence"/>
</dbReference>
<organism evidence="1 2">
    <name type="scientific">Blautia massiliensis</name>
    <name type="common">ex Durand et al. 2017</name>
    <dbReference type="NCBI Taxonomy" id="1737424"/>
    <lineage>
        <taxon>Bacteria</taxon>
        <taxon>Bacillati</taxon>
        <taxon>Bacillota</taxon>
        <taxon>Clostridia</taxon>
        <taxon>Lachnospirales</taxon>
        <taxon>Lachnospiraceae</taxon>
        <taxon>Blautia</taxon>
    </lineage>
</organism>
<accession>A0A6L8TGS9</accession>
<evidence type="ECO:0008006" key="3">
    <source>
        <dbReference type="Google" id="ProtNLM"/>
    </source>
</evidence>
<proteinExistence type="predicted"/>
<comment type="caution">
    <text evidence="1">The sequence shown here is derived from an EMBL/GenBank/DDBJ whole genome shotgun (WGS) entry which is preliminary data.</text>
</comment>
<dbReference type="PROSITE" id="PS51257">
    <property type="entry name" value="PROKAR_LIPOPROTEIN"/>
    <property type="match status" value="1"/>
</dbReference>
<name>A0A6L8TGS9_9FIRM</name>
<dbReference type="EMBL" id="WWVT01000025">
    <property type="protein sequence ID" value="MZL63112.1"/>
    <property type="molecule type" value="Genomic_DNA"/>
</dbReference>
<protein>
    <recommendedName>
        <fullName evidence="3">Type II secretion system protein</fullName>
    </recommendedName>
</protein>